<gene>
    <name evidence="2" type="ORF">DEO72_LG6g1329</name>
</gene>
<accession>A0A4D6M5Q2</accession>
<evidence type="ECO:0000313" key="2">
    <source>
        <dbReference type="EMBL" id="QCD96622.1"/>
    </source>
</evidence>
<reference evidence="2 3" key="1">
    <citation type="submission" date="2019-04" db="EMBL/GenBank/DDBJ databases">
        <title>An improved genome assembly and genetic linkage map for asparagus bean, Vigna unguiculata ssp. sesquipedialis.</title>
        <authorList>
            <person name="Xia Q."/>
            <person name="Zhang R."/>
            <person name="Dong Y."/>
        </authorList>
    </citation>
    <scope>NUCLEOTIDE SEQUENCE [LARGE SCALE GENOMIC DNA]</scope>
    <source>
        <tissue evidence="2">Leaf</tissue>
    </source>
</reference>
<evidence type="ECO:0000313" key="3">
    <source>
        <dbReference type="Proteomes" id="UP000501690"/>
    </source>
</evidence>
<proteinExistence type="predicted"/>
<dbReference type="AlphaFoldDB" id="A0A4D6M5Q2"/>
<name>A0A4D6M5Q2_VIGUN</name>
<dbReference type="EMBL" id="CP039350">
    <property type="protein sequence ID" value="QCD96622.1"/>
    <property type="molecule type" value="Genomic_DNA"/>
</dbReference>
<feature type="region of interest" description="Disordered" evidence="1">
    <location>
        <begin position="1"/>
        <end position="47"/>
    </location>
</feature>
<protein>
    <submittedName>
        <fullName evidence="2">Uncharacterized protein</fullName>
    </submittedName>
</protein>
<organism evidence="2 3">
    <name type="scientific">Vigna unguiculata</name>
    <name type="common">Cowpea</name>
    <dbReference type="NCBI Taxonomy" id="3917"/>
    <lineage>
        <taxon>Eukaryota</taxon>
        <taxon>Viridiplantae</taxon>
        <taxon>Streptophyta</taxon>
        <taxon>Embryophyta</taxon>
        <taxon>Tracheophyta</taxon>
        <taxon>Spermatophyta</taxon>
        <taxon>Magnoliopsida</taxon>
        <taxon>eudicotyledons</taxon>
        <taxon>Gunneridae</taxon>
        <taxon>Pentapetalae</taxon>
        <taxon>rosids</taxon>
        <taxon>fabids</taxon>
        <taxon>Fabales</taxon>
        <taxon>Fabaceae</taxon>
        <taxon>Papilionoideae</taxon>
        <taxon>50 kb inversion clade</taxon>
        <taxon>NPAAA clade</taxon>
        <taxon>indigoferoid/millettioid clade</taxon>
        <taxon>Phaseoleae</taxon>
        <taxon>Vigna</taxon>
    </lineage>
</organism>
<keyword evidence="3" id="KW-1185">Reference proteome</keyword>
<sequence length="75" mass="8426">MSEVLASLPGNGLYETSTLDPGAQQLERRTGNWRNSGTVGRTGSSTNIKRWNTKREVKTVGFRVTYIVQKVEREL</sequence>
<dbReference type="Proteomes" id="UP000501690">
    <property type="component" value="Linkage Group LG6"/>
</dbReference>
<evidence type="ECO:0000256" key="1">
    <source>
        <dbReference type="SAM" id="MobiDB-lite"/>
    </source>
</evidence>
<feature type="compositionally biased region" description="Polar residues" evidence="1">
    <location>
        <begin position="32"/>
        <end position="47"/>
    </location>
</feature>